<name>A0ABN2NNZ0_9PSEU</name>
<dbReference type="RefSeq" id="WP_344427429.1">
    <property type="nucleotide sequence ID" value="NZ_BAAAQK010000028.1"/>
</dbReference>
<comment type="caution">
    <text evidence="2">The sequence shown here is derived from an EMBL/GenBank/DDBJ whole genome shotgun (WGS) entry which is preliminary data.</text>
</comment>
<evidence type="ECO:0000313" key="2">
    <source>
        <dbReference type="EMBL" id="GAA1878796.1"/>
    </source>
</evidence>
<reference evidence="2 3" key="1">
    <citation type="journal article" date="2019" name="Int. J. Syst. Evol. Microbiol.">
        <title>The Global Catalogue of Microorganisms (GCM) 10K type strain sequencing project: providing services to taxonomists for standard genome sequencing and annotation.</title>
        <authorList>
            <consortium name="The Broad Institute Genomics Platform"/>
            <consortium name="The Broad Institute Genome Sequencing Center for Infectious Disease"/>
            <person name="Wu L."/>
            <person name="Ma J."/>
        </authorList>
    </citation>
    <scope>NUCLEOTIDE SEQUENCE [LARGE SCALE GENOMIC DNA]</scope>
    <source>
        <strain evidence="2 3">JCM 16009</strain>
    </source>
</reference>
<feature type="transmembrane region" description="Helical" evidence="1">
    <location>
        <begin position="12"/>
        <end position="32"/>
    </location>
</feature>
<dbReference type="PANTHER" id="PTHR37309">
    <property type="entry name" value="SLR0284 PROTEIN"/>
    <property type="match status" value="1"/>
</dbReference>
<organism evidence="2 3">
    <name type="scientific">Pseudonocardia ailaonensis</name>
    <dbReference type="NCBI Taxonomy" id="367279"/>
    <lineage>
        <taxon>Bacteria</taxon>
        <taxon>Bacillati</taxon>
        <taxon>Actinomycetota</taxon>
        <taxon>Actinomycetes</taxon>
        <taxon>Pseudonocardiales</taxon>
        <taxon>Pseudonocardiaceae</taxon>
        <taxon>Pseudonocardia</taxon>
    </lineage>
</organism>
<accession>A0ABN2NNZ0</accession>
<dbReference type="Pfam" id="PF04020">
    <property type="entry name" value="Phage_holin_4_2"/>
    <property type="match status" value="1"/>
</dbReference>
<protein>
    <submittedName>
        <fullName evidence="2">Phage holin family protein</fullName>
    </submittedName>
</protein>
<evidence type="ECO:0000256" key="1">
    <source>
        <dbReference type="SAM" id="Phobius"/>
    </source>
</evidence>
<feature type="transmembrane region" description="Helical" evidence="1">
    <location>
        <begin position="44"/>
        <end position="63"/>
    </location>
</feature>
<keyword evidence="3" id="KW-1185">Reference proteome</keyword>
<keyword evidence="1" id="KW-0472">Membrane</keyword>
<keyword evidence="1" id="KW-0812">Transmembrane</keyword>
<feature type="transmembrane region" description="Helical" evidence="1">
    <location>
        <begin position="75"/>
        <end position="97"/>
    </location>
</feature>
<proteinExistence type="predicted"/>
<keyword evidence="1" id="KW-1133">Transmembrane helix</keyword>
<dbReference type="InterPro" id="IPR007165">
    <property type="entry name" value="Phage_holin_4_2"/>
</dbReference>
<dbReference type="PANTHER" id="PTHR37309:SF1">
    <property type="entry name" value="SLR0284 PROTEIN"/>
    <property type="match status" value="1"/>
</dbReference>
<dbReference type="EMBL" id="BAAAQK010000028">
    <property type="protein sequence ID" value="GAA1878796.1"/>
    <property type="molecule type" value="Genomic_DNA"/>
</dbReference>
<dbReference type="Proteomes" id="UP001500449">
    <property type="component" value="Unassembled WGS sequence"/>
</dbReference>
<sequence>MSAPGREGNWVVAFLIRVVVVAVALAVASWIVSGIHLTGATTGSKVGTLIVVAVIFGVVNAVIKPVIKVLSCPLYILTLGLFGLVVNALLFWLVGTFSSRVGLPFEVDGFWAGFWGAIVVAVVGFVLHLIIPDRLDRR</sequence>
<evidence type="ECO:0000313" key="3">
    <source>
        <dbReference type="Proteomes" id="UP001500449"/>
    </source>
</evidence>
<gene>
    <name evidence="2" type="ORF">GCM10009836_70230</name>
</gene>
<feature type="transmembrane region" description="Helical" evidence="1">
    <location>
        <begin position="109"/>
        <end position="131"/>
    </location>
</feature>